<dbReference type="InterPro" id="IPR043941">
    <property type="entry name" value="EMC6-arch"/>
</dbReference>
<keyword evidence="1" id="KW-0472">Membrane</keyword>
<dbReference type="EMBL" id="SUTG01000019">
    <property type="protein sequence ID" value="MBE6512485.1"/>
    <property type="molecule type" value="Genomic_DNA"/>
</dbReference>
<feature type="transmembrane region" description="Helical" evidence="1">
    <location>
        <begin position="36"/>
        <end position="54"/>
    </location>
</feature>
<feature type="transmembrane region" description="Helical" evidence="1">
    <location>
        <begin position="66"/>
        <end position="86"/>
    </location>
</feature>
<evidence type="ECO:0000313" key="2">
    <source>
        <dbReference type="EMBL" id="MBE6512485.1"/>
    </source>
</evidence>
<dbReference type="Proteomes" id="UP000732619">
    <property type="component" value="Unassembled WGS sequence"/>
</dbReference>
<gene>
    <name evidence="2" type="ORF">E7Z75_05015</name>
</gene>
<keyword evidence="1" id="KW-1133">Transmembrane helix</keyword>
<dbReference type="AlphaFoldDB" id="A0A8T3VWY8"/>
<accession>A0A8T3VWY8</accession>
<dbReference type="Pfam" id="PF19094">
    <property type="entry name" value="EMC6_arch"/>
    <property type="match status" value="1"/>
</dbReference>
<keyword evidence="1" id="KW-0812">Transmembrane</keyword>
<sequence length="90" mass="10116">MDVTVKTVSIHLVAAIVAALISTAFTTGMLGFTNHIFAFVVGLVILYFIGKFCENLFGEEIKGFSTWLWDGILPFGFCWFILWTILTNYL</sequence>
<evidence type="ECO:0000256" key="1">
    <source>
        <dbReference type="SAM" id="Phobius"/>
    </source>
</evidence>
<proteinExistence type="predicted"/>
<organism evidence="2 3">
    <name type="scientific">Methanobrevibacter olleyae</name>
    <dbReference type="NCBI Taxonomy" id="294671"/>
    <lineage>
        <taxon>Archaea</taxon>
        <taxon>Methanobacteriati</taxon>
        <taxon>Methanobacteriota</taxon>
        <taxon>Methanomada group</taxon>
        <taxon>Methanobacteria</taxon>
        <taxon>Methanobacteriales</taxon>
        <taxon>Methanobacteriaceae</taxon>
        <taxon>Methanobrevibacter</taxon>
    </lineage>
</organism>
<evidence type="ECO:0000313" key="3">
    <source>
        <dbReference type="Proteomes" id="UP000732619"/>
    </source>
</evidence>
<feature type="transmembrane region" description="Helical" evidence="1">
    <location>
        <begin position="12"/>
        <end position="30"/>
    </location>
</feature>
<name>A0A8T3VWY8_METOL</name>
<reference evidence="2" key="1">
    <citation type="submission" date="2019-04" db="EMBL/GenBank/DDBJ databases">
        <title>Evolution of Biomass-Degrading Anaerobic Consortia Revealed by Metagenomics.</title>
        <authorList>
            <person name="Peng X."/>
        </authorList>
    </citation>
    <scope>NUCLEOTIDE SEQUENCE</scope>
    <source>
        <strain evidence="2">SIG14</strain>
    </source>
</reference>
<comment type="caution">
    <text evidence="2">The sequence shown here is derived from an EMBL/GenBank/DDBJ whole genome shotgun (WGS) entry which is preliminary data.</text>
</comment>
<protein>
    <submittedName>
        <fullName evidence="2">Uncharacterized protein</fullName>
    </submittedName>
</protein>